<reference evidence="1 2" key="1">
    <citation type="submission" date="2021-06" db="EMBL/GenBank/DDBJ databases">
        <authorList>
            <person name="Palmer J.M."/>
        </authorList>
    </citation>
    <scope>NUCLEOTIDE SEQUENCE [LARGE SCALE GENOMIC DNA]</scope>
    <source>
        <strain evidence="1 2">XR_2019</strain>
        <tissue evidence="1">Muscle</tissue>
    </source>
</reference>
<organism evidence="1 2">
    <name type="scientific">Xenotaenia resolanae</name>
    <dbReference type="NCBI Taxonomy" id="208358"/>
    <lineage>
        <taxon>Eukaryota</taxon>
        <taxon>Metazoa</taxon>
        <taxon>Chordata</taxon>
        <taxon>Craniata</taxon>
        <taxon>Vertebrata</taxon>
        <taxon>Euteleostomi</taxon>
        <taxon>Actinopterygii</taxon>
        <taxon>Neopterygii</taxon>
        <taxon>Teleostei</taxon>
        <taxon>Neoteleostei</taxon>
        <taxon>Acanthomorphata</taxon>
        <taxon>Ovalentaria</taxon>
        <taxon>Atherinomorphae</taxon>
        <taxon>Cyprinodontiformes</taxon>
        <taxon>Goodeidae</taxon>
        <taxon>Xenotaenia</taxon>
    </lineage>
</organism>
<evidence type="ECO:0000313" key="2">
    <source>
        <dbReference type="Proteomes" id="UP001444071"/>
    </source>
</evidence>
<name>A0ABV0W210_9TELE</name>
<dbReference type="Proteomes" id="UP001444071">
    <property type="component" value="Unassembled WGS sequence"/>
</dbReference>
<feature type="non-terminal residue" evidence="1">
    <location>
        <position position="1"/>
    </location>
</feature>
<keyword evidence="2" id="KW-1185">Reference proteome</keyword>
<gene>
    <name evidence="1" type="ORF">XENORESO_009934</name>
</gene>
<comment type="caution">
    <text evidence="1">The sequence shown here is derived from an EMBL/GenBank/DDBJ whole genome shotgun (WGS) entry which is preliminary data.</text>
</comment>
<proteinExistence type="predicted"/>
<sequence>CVDGVSGGDSSLKRVAVVEDFFDIIYAMHVEIGTDPGKTPKHAGQKKTYKAIAETYAFLPREAVTRFLMSCGECQKRMHISTTGQDYKESLPALHSLPTLVFSLFFTSIAILESGFQLLFVPPPCKASSAHHIFLPSPFPLSPFCHYMSSLSCTLRPSHPPMNPHPSLDKGVIGVSRLSPQLA</sequence>
<protein>
    <recommendedName>
        <fullName evidence="3">Nucleolar protein 4</fullName>
    </recommendedName>
</protein>
<dbReference type="EMBL" id="JAHRIM010023108">
    <property type="protein sequence ID" value="MEQ2263576.1"/>
    <property type="molecule type" value="Genomic_DNA"/>
</dbReference>
<evidence type="ECO:0008006" key="3">
    <source>
        <dbReference type="Google" id="ProtNLM"/>
    </source>
</evidence>
<evidence type="ECO:0000313" key="1">
    <source>
        <dbReference type="EMBL" id="MEQ2263576.1"/>
    </source>
</evidence>
<accession>A0ABV0W210</accession>